<dbReference type="OrthoDB" id="6475849at2759"/>
<comment type="similarity">
    <text evidence="2">Belongs to the peptidase M13 family.</text>
</comment>
<dbReference type="AlphaFoldDB" id="A0A420YHN6"/>
<dbReference type="Gene3D" id="3.40.390.10">
    <property type="entry name" value="Collagenase (Catalytic Domain)"/>
    <property type="match status" value="1"/>
</dbReference>
<keyword evidence="3" id="KW-0645">Protease</keyword>
<dbReference type="STRING" id="177199.A0A420YHN6"/>
<evidence type="ECO:0000256" key="6">
    <source>
        <dbReference type="ARBA" id="ARBA00022833"/>
    </source>
</evidence>
<evidence type="ECO:0000259" key="9">
    <source>
        <dbReference type="Pfam" id="PF01431"/>
    </source>
</evidence>
<dbReference type="Proteomes" id="UP000275385">
    <property type="component" value="Unassembled WGS sequence"/>
</dbReference>
<evidence type="ECO:0000313" key="11">
    <source>
        <dbReference type="EMBL" id="RKU47409.1"/>
    </source>
</evidence>
<dbReference type="InterPro" id="IPR000718">
    <property type="entry name" value="Peptidase_M13"/>
</dbReference>
<dbReference type="InterPro" id="IPR024079">
    <property type="entry name" value="MetalloPept_cat_dom_sf"/>
</dbReference>
<reference evidence="11 12" key="1">
    <citation type="submission" date="2018-08" db="EMBL/GenBank/DDBJ databases">
        <title>Draft genome of the lignicolous fungus Coniochaeta pulveracea.</title>
        <authorList>
            <person name="Borstlap C.J."/>
            <person name="De Witt R.N."/>
            <person name="Botha A."/>
            <person name="Volschenk H."/>
        </authorList>
    </citation>
    <scope>NUCLEOTIDE SEQUENCE [LARGE SCALE GENOMIC DNA]</scope>
    <source>
        <strain evidence="11 12">CAB683</strain>
    </source>
</reference>
<sequence>MAPADDQPVAAQGSHPDAPSGPADESTPLLGREAAEPSNSSTGVNRVSLSENIKRWRRQRWISLLIAFILVTAIVILTLVFGVFGSRRRMGSSGNALCLTPPCIHAASDILYNLSPDYKNIDPCTNFEQFVCDGWRSRHDLRPDQGSLDSFNQIQDNNQMVLRHILESPYPGASDHSFYSPMRLTVRASSADEDNFDELQRAYNACMAVDSIKKVGVKPIQDLLGNLTGILALEGSTSVTQADSKALSAATLFLERLGLPSIFNFGSGADDKNPDVVVVFAGPRSRIGLPSPAYYLDEDTVKEYTSAMTQVLKGVLPTTKGSVDKLAAAIVAFESKIAAATPPLEDLQDVTKAYSAMSLKDTSALVPILDIEHILTSLVPSNYTLDRVITQFPEFFANVSDILETTSKDAIQGFLSWKVIQATASLVDAPEVKPYIQFTNKLAGKDADATTERYRTCINHVDGGLGWILGRFYIEEAFSANAKKLGDQIISDIKEQFKNKLASLDWMEDEVKKLAAKKVDALVQKIGYPTQSPNVTDPASLKDYYTGLNITDAYFDNTLSILRWTTNQSWSALGKPVDRNEWGMTPPTVNAYYNPAGNEIVFPAGIMQYPAFGGDLPQYMNYGAFGAVAGHELSHAFDNNGKNYDPSGNLTDVPWWTNKTLQAFETRAECFVDEYSNFTASGVNGTTLHVNGRQTLGENIADAGGLSASYSAWQKRRQDYPDLDLPGLDDFSQEQLFYISFGNFWCSKYTPNGLTSRIRTDEHSPDFARIMGPAMMNSRGFREAFSCPVKEPVCELW</sequence>
<dbReference type="PANTHER" id="PTHR11733">
    <property type="entry name" value="ZINC METALLOPROTEASE FAMILY M13 NEPRILYSIN-RELATED"/>
    <property type="match status" value="1"/>
</dbReference>
<dbReference type="PANTHER" id="PTHR11733:SF167">
    <property type="entry name" value="FI17812P1-RELATED"/>
    <property type="match status" value="1"/>
</dbReference>
<dbReference type="GO" id="GO:0005886">
    <property type="term" value="C:plasma membrane"/>
    <property type="evidence" value="ECO:0007669"/>
    <property type="project" value="TreeGrafter"/>
</dbReference>
<keyword evidence="7" id="KW-0482">Metalloprotease</keyword>
<dbReference type="GO" id="GO:0016485">
    <property type="term" value="P:protein processing"/>
    <property type="evidence" value="ECO:0007669"/>
    <property type="project" value="TreeGrafter"/>
</dbReference>
<evidence type="ECO:0000256" key="3">
    <source>
        <dbReference type="ARBA" id="ARBA00022670"/>
    </source>
</evidence>
<evidence type="ECO:0000256" key="5">
    <source>
        <dbReference type="ARBA" id="ARBA00022801"/>
    </source>
</evidence>
<evidence type="ECO:0000256" key="7">
    <source>
        <dbReference type="ARBA" id="ARBA00023049"/>
    </source>
</evidence>
<dbReference type="GO" id="GO:0046872">
    <property type="term" value="F:metal ion binding"/>
    <property type="evidence" value="ECO:0007669"/>
    <property type="project" value="UniProtKB-KW"/>
</dbReference>
<feature type="domain" description="Peptidase M13 N-terminal" evidence="10">
    <location>
        <begin position="123"/>
        <end position="529"/>
    </location>
</feature>
<dbReference type="Pfam" id="PF01431">
    <property type="entry name" value="Peptidase_M13"/>
    <property type="match status" value="1"/>
</dbReference>
<dbReference type="Gene3D" id="1.10.1380.10">
    <property type="entry name" value="Neutral endopeptidase , domain2"/>
    <property type="match status" value="1"/>
</dbReference>
<dbReference type="EMBL" id="QVQW01000009">
    <property type="protein sequence ID" value="RKU47409.1"/>
    <property type="molecule type" value="Genomic_DNA"/>
</dbReference>
<gene>
    <name evidence="11" type="ORF">DL546_007840</name>
</gene>
<evidence type="ECO:0000256" key="8">
    <source>
        <dbReference type="SAM" id="MobiDB-lite"/>
    </source>
</evidence>
<dbReference type="InterPro" id="IPR042089">
    <property type="entry name" value="Peptidase_M13_dom_2"/>
</dbReference>
<evidence type="ECO:0000256" key="4">
    <source>
        <dbReference type="ARBA" id="ARBA00022723"/>
    </source>
</evidence>
<name>A0A420YHN6_9PEZI</name>
<evidence type="ECO:0000259" key="10">
    <source>
        <dbReference type="Pfam" id="PF05649"/>
    </source>
</evidence>
<dbReference type="InterPro" id="IPR018497">
    <property type="entry name" value="Peptidase_M13_C"/>
</dbReference>
<comment type="cofactor">
    <cofactor evidence="1">
        <name>Zn(2+)</name>
        <dbReference type="ChEBI" id="CHEBI:29105"/>
    </cofactor>
</comment>
<feature type="region of interest" description="Disordered" evidence="8">
    <location>
        <begin position="1"/>
        <end position="44"/>
    </location>
</feature>
<feature type="domain" description="Peptidase M13 C-terminal" evidence="9">
    <location>
        <begin position="590"/>
        <end position="792"/>
    </location>
</feature>
<keyword evidence="4" id="KW-0479">Metal-binding</keyword>
<organism evidence="11 12">
    <name type="scientific">Coniochaeta pulveracea</name>
    <dbReference type="NCBI Taxonomy" id="177199"/>
    <lineage>
        <taxon>Eukaryota</taxon>
        <taxon>Fungi</taxon>
        <taxon>Dikarya</taxon>
        <taxon>Ascomycota</taxon>
        <taxon>Pezizomycotina</taxon>
        <taxon>Sordariomycetes</taxon>
        <taxon>Sordariomycetidae</taxon>
        <taxon>Coniochaetales</taxon>
        <taxon>Coniochaetaceae</taxon>
        <taxon>Coniochaeta</taxon>
    </lineage>
</organism>
<keyword evidence="12" id="KW-1185">Reference proteome</keyword>
<evidence type="ECO:0000256" key="2">
    <source>
        <dbReference type="ARBA" id="ARBA00007357"/>
    </source>
</evidence>
<dbReference type="Pfam" id="PF05649">
    <property type="entry name" value="Peptidase_M13_N"/>
    <property type="match status" value="1"/>
</dbReference>
<comment type="caution">
    <text evidence="11">The sequence shown here is derived from an EMBL/GenBank/DDBJ whole genome shotgun (WGS) entry which is preliminary data.</text>
</comment>
<dbReference type="GO" id="GO:0004222">
    <property type="term" value="F:metalloendopeptidase activity"/>
    <property type="evidence" value="ECO:0007669"/>
    <property type="project" value="InterPro"/>
</dbReference>
<keyword evidence="6" id="KW-0862">Zinc</keyword>
<dbReference type="PRINTS" id="PR00786">
    <property type="entry name" value="NEPRILYSIN"/>
</dbReference>
<proteinExistence type="inferred from homology"/>
<dbReference type="CDD" id="cd08662">
    <property type="entry name" value="M13"/>
    <property type="match status" value="1"/>
</dbReference>
<dbReference type="InterPro" id="IPR008753">
    <property type="entry name" value="Peptidase_M13_N"/>
</dbReference>
<protein>
    <recommendedName>
        <fullName evidence="13">Endothelin-converting enzyme 1</fullName>
    </recommendedName>
</protein>
<evidence type="ECO:0008006" key="13">
    <source>
        <dbReference type="Google" id="ProtNLM"/>
    </source>
</evidence>
<dbReference type="PROSITE" id="PS51885">
    <property type="entry name" value="NEPRILYSIN"/>
    <property type="match status" value="1"/>
</dbReference>
<evidence type="ECO:0000313" key="12">
    <source>
        <dbReference type="Proteomes" id="UP000275385"/>
    </source>
</evidence>
<accession>A0A420YHN6</accession>
<evidence type="ECO:0000256" key="1">
    <source>
        <dbReference type="ARBA" id="ARBA00001947"/>
    </source>
</evidence>
<keyword evidence="5" id="KW-0378">Hydrolase</keyword>
<dbReference type="SUPFAM" id="SSF55486">
    <property type="entry name" value="Metalloproteases ('zincins'), catalytic domain"/>
    <property type="match status" value="1"/>
</dbReference>